<dbReference type="EC" id="4.1.3.36" evidence="3"/>
<dbReference type="FunFam" id="1.10.12.10:FF:000003">
    <property type="entry name" value="1,4-dihydroxy-2-naphthoyl-CoA synthase"/>
    <property type="match status" value="1"/>
</dbReference>
<comment type="catalytic activity">
    <reaction evidence="1">
        <text>2-succinylbenzoyl-CoA + H(+) = 1,4-dihydroxy-2-naphthoyl-CoA + H2O</text>
        <dbReference type="Rhea" id="RHEA:26562"/>
        <dbReference type="ChEBI" id="CHEBI:15377"/>
        <dbReference type="ChEBI" id="CHEBI:15378"/>
        <dbReference type="ChEBI" id="CHEBI:57364"/>
        <dbReference type="ChEBI" id="CHEBI:58897"/>
        <dbReference type="EC" id="4.1.3.36"/>
    </reaction>
</comment>
<dbReference type="PANTHER" id="PTHR43113:SF1">
    <property type="entry name" value="1,4-DIHYDROXY-2-NAPHTHOYL-COA SYNTHASE, PEROXISOMAL"/>
    <property type="match status" value="1"/>
</dbReference>
<sequence>MSKPFKREPGSRTIPKWIIGSGGEAFSDIVYEVAEGIAKITINRPEVRNAFRPQTLFELQEAFSLARDDDSVGVIIFTGAGTDAFCSGGDINVRGDDGYLGNDPLAKKGIGRLNVLDLQIQIRRLPKPVVAMVAGWAVGGGHVLHVVCDLTIAADNAKFGQTGPMVGSFDGGYGAGLLAAHIGQKKAREIWFLCRQYDATEALEMGLVNTVVPVAELEAETVSWCREMLRHSPMALRLLKAGLNAADDGLAGVQQLAGDATLLFYMTEEGQEGRNAFKENREPNFNKFPKRP</sequence>
<dbReference type="Gene3D" id="3.90.226.10">
    <property type="entry name" value="2-enoyl-CoA Hydratase, Chain A, domain 1"/>
    <property type="match status" value="1"/>
</dbReference>
<dbReference type="GO" id="GO:0005829">
    <property type="term" value="C:cytosol"/>
    <property type="evidence" value="ECO:0007669"/>
    <property type="project" value="TreeGrafter"/>
</dbReference>
<dbReference type="EMBL" id="JNSL01000004">
    <property type="protein sequence ID" value="KGA21545.1"/>
    <property type="molecule type" value="Genomic_DNA"/>
</dbReference>
<dbReference type="InterPro" id="IPR010198">
    <property type="entry name" value="DHNA-CoA_synthase_MenB"/>
</dbReference>
<reference evidence="4" key="1">
    <citation type="submission" date="2014-06" db="EMBL/GenBank/DDBJ databases">
        <title>Key roles for freshwater Actinobacteria revealed by deep metagenomic sequencing.</title>
        <authorList>
            <person name="Ghai R."/>
            <person name="Mizuno C.M."/>
            <person name="Picazo A."/>
            <person name="Camacho A."/>
            <person name="Rodriguez-Valera F."/>
        </authorList>
    </citation>
    <scope>NUCLEOTIDE SEQUENCE</scope>
</reference>
<dbReference type="NCBIfam" id="TIGR01929">
    <property type="entry name" value="menB"/>
    <property type="match status" value="1"/>
</dbReference>
<keyword evidence="2" id="KW-0456">Lyase</keyword>
<dbReference type="GO" id="GO:0008935">
    <property type="term" value="F:1,4-dihydroxy-2-naphthoyl-CoA synthase activity"/>
    <property type="evidence" value="ECO:0007669"/>
    <property type="project" value="UniProtKB-EC"/>
</dbReference>
<dbReference type="CDD" id="cd06558">
    <property type="entry name" value="crotonase-like"/>
    <property type="match status" value="1"/>
</dbReference>
<dbReference type="AlphaFoldDB" id="A0A094QBC4"/>
<dbReference type="PROSITE" id="PS00166">
    <property type="entry name" value="ENOYL_COA_HYDRATASE"/>
    <property type="match status" value="1"/>
</dbReference>
<dbReference type="Pfam" id="PF00378">
    <property type="entry name" value="ECH_1"/>
    <property type="match status" value="1"/>
</dbReference>
<evidence type="ECO:0000256" key="1">
    <source>
        <dbReference type="ARBA" id="ARBA00000177"/>
    </source>
</evidence>
<comment type="caution">
    <text evidence="4">The sequence shown here is derived from an EMBL/GenBank/DDBJ whole genome shotgun (WGS) entry which is preliminary data.</text>
</comment>
<dbReference type="HAMAP" id="MF_01934">
    <property type="entry name" value="MenB"/>
    <property type="match status" value="1"/>
</dbReference>
<protein>
    <recommendedName>
        <fullName evidence="3">1,4-dihydroxy-2-naphthoyl-CoA synthase</fullName>
        <ecNumber evidence="3">4.1.3.36</ecNumber>
    </recommendedName>
</protein>
<dbReference type="InterPro" id="IPR029045">
    <property type="entry name" value="ClpP/crotonase-like_dom_sf"/>
</dbReference>
<dbReference type="InterPro" id="IPR014748">
    <property type="entry name" value="Enoyl-CoA_hydra_C"/>
</dbReference>
<evidence type="ECO:0000313" key="4">
    <source>
        <dbReference type="EMBL" id="KGA21545.1"/>
    </source>
</evidence>
<dbReference type="FunFam" id="3.90.226.10:FF:000003">
    <property type="entry name" value="1,4-dihydroxy-2-naphthoyl-CoA synthase"/>
    <property type="match status" value="1"/>
</dbReference>
<dbReference type="Gene3D" id="1.10.12.10">
    <property type="entry name" value="Lyase 2-enoyl-coa Hydratase, Chain A, domain 2"/>
    <property type="match status" value="1"/>
</dbReference>
<dbReference type="SUPFAM" id="SSF52096">
    <property type="entry name" value="ClpP/crotonase"/>
    <property type="match status" value="1"/>
</dbReference>
<dbReference type="NCBIfam" id="NF005637">
    <property type="entry name" value="PRK07396.1"/>
    <property type="match status" value="1"/>
</dbReference>
<name>A0A094QBC4_9ZZZZ</name>
<accession>A0A094QBC4</accession>
<proteinExistence type="inferred from homology"/>
<dbReference type="GO" id="GO:0009234">
    <property type="term" value="P:menaquinone biosynthetic process"/>
    <property type="evidence" value="ECO:0007669"/>
    <property type="project" value="InterPro"/>
</dbReference>
<dbReference type="InterPro" id="IPR001753">
    <property type="entry name" value="Enoyl-CoA_hydra/iso"/>
</dbReference>
<dbReference type="PANTHER" id="PTHR43113">
    <property type="entry name" value="NUCLEOSIDE-DIPHOSPHATE-SUGAR EPIMERASE"/>
    <property type="match status" value="1"/>
</dbReference>
<dbReference type="InterPro" id="IPR018376">
    <property type="entry name" value="Enoyl-CoA_hyd/isom_CS"/>
</dbReference>
<evidence type="ECO:0000256" key="3">
    <source>
        <dbReference type="ARBA" id="ARBA00066833"/>
    </source>
</evidence>
<organism evidence="4">
    <name type="scientific">freshwater metagenome</name>
    <dbReference type="NCBI Taxonomy" id="449393"/>
    <lineage>
        <taxon>unclassified sequences</taxon>
        <taxon>metagenomes</taxon>
        <taxon>ecological metagenomes</taxon>
    </lineage>
</organism>
<gene>
    <name evidence="4" type="ORF">GM51_1280</name>
</gene>
<evidence type="ECO:0000256" key="2">
    <source>
        <dbReference type="ARBA" id="ARBA00023239"/>
    </source>
</evidence>